<dbReference type="RefSeq" id="WP_013778010.1">
    <property type="nucleotide sequence ID" value="NC_015519.1"/>
</dbReference>
<protein>
    <recommendedName>
        <fullName evidence="4">Bacterial toxin 44 domain-containing protein</fullName>
    </recommendedName>
</protein>
<dbReference type="EMBL" id="HF563609">
    <property type="protein sequence ID" value="CCP25721.1"/>
    <property type="molecule type" value="Genomic_DNA"/>
</dbReference>
<gene>
    <name evidence="2" type="ordered locus">TEPIRE1_1000</name>
</gene>
<dbReference type="AlphaFoldDB" id="F4LXI5"/>
<evidence type="ECO:0000313" key="2">
    <source>
        <dbReference type="EMBL" id="CCP25721.1"/>
    </source>
</evidence>
<proteinExistence type="predicted"/>
<dbReference type="KEGG" id="tae:TepiRe1_1000"/>
<dbReference type="KEGG" id="tep:TepRe1_0920"/>
<dbReference type="OrthoDB" id="2084789at2"/>
<evidence type="ECO:0000256" key="1">
    <source>
        <dbReference type="SAM" id="SignalP"/>
    </source>
</evidence>
<keyword evidence="3" id="KW-1185">Reference proteome</keyword>
<evidence type="ECO:0008006" key="4">
    <source>
        <dbReference type="Google" id="ProtNLM"/>
    </source>
</evidence>
<dbReference type="Proteomes" id="UP000010802">
    <property type="component" value="Chromosome"/>
</dbReference>
<accession>L0RXV6</accession>
<accession>F4LXI5</accession>
<dbReference type="HOGENOM" id="CLU_1024917_0_0_9"/>
<keyword evidence="1" id="KW-0732">Signal</keyword>
<reference evidence="3" key="1">
    <citation type="journal article" date="2013" name="Genome Announc.">
        <title>First genome sequence of a syntrophic acetate-oxidizing bacterium, Tepidanaerobacter acetatoxydans strain Re1.</title>
        <authorList>
            <person name="Manzoor S."/>
            <person name="Bongcam-Rudloff E."/>
            <person name="Schnurer A."/>
            <person name="Muller B."/>
        </authorList>
    </citation>
    <scope>NUCLEOTIDE SEQUENCE [LARGE SCALE GENOMIC DNA]</scope>
    <source>
        <strain evidence="3">Re1</strain>
    </source>
</reference>
<dbReference type="eggNOG" id="ENOG5033J4G">
    <property type="taxonomic scope" value="Bacteria"/>
</dbReference>
<dbReference type="PATRIC" id="fig|1209989.3.peg.1103"/>
<organism evidence="2 3">
    <name type="scientific">Tepidanaerobacter acetatoxydans (strain DSM 21804 / JCM 16047 / Re1)</name>
    <dbReference type="NCBI Taxonomy" id="1209989"/>
    <lineage>
        <taxon>Bacteria</taxon>
        <taxon>Bacillati</taxon>
        <taxon>Bacillota</taxon>
        <taxon>Clostridia</taxon>
        <taxon>Thermosediminibacterales</taxon>
        <taxon>Tepidanaerobacteraceae</taxon>
        <taxon>Tepidanaerobacter</taxon>
    </lineage>
</organism>
<evidence type="ECO:0000313" key="3">
    <source>
        <dbReference type="Proteomes" id="UP000010802"/>
    </source>
</evidence>
<sequence length="272" mass="29874">MKKFLSIILCLTMAFSLSATAFATDQPAERTVTNEYEAILLLQESSPSELSAQGYSESEISTIQNADNLFDEHIALLATLPDTSLKNAGYTNEQIVGIKSYNADTATTNDKVRLSAQCTTTSYIDNYTGTTGRVTSNFSWDGIPAFKMTDILITAWNNWQITGKTANVKYTHIYGSQPSFWQAPTYQTPDSGMTSYGSGYRYSAALQDNYYYASEGYSIFVLSRQSSSHLETIARVSHQQGVASLSFSISSGFDIGLSLGRTLLGDGHYERP</sequence>
<feature type="signal peptide" evidence="1">
    <location>
        <begin position="1"/>
        <end position="23"/>
    </location>
</feature>
<name>F4LXI5_TEPAE</name>
<feature type="chain" id="PRO_5003317194" description="Bacterial toxin 44 domain-containing protein" evidence="1">
    <location>
        <begin position="24"/>
        <end position="272"/>
    </location>
</feature>